<dbReference type="GO" id="GO:0003676">
    <property type="term" value="F:nucleic acid binding"/>
    <property type="evidence" value="ECO:0007669"/>
    <property type="project" value="InterPro"/>
</dbReference>
<evidence type="ECO:0000256" key="1">
    <source>
        <dbReference type="SAM" id="MobiDB-lite"/>
    </source>
</evidence>
<proteinExistence type="predicted"/>
<dbReference type="InterPro" id="IPR002059">
    <property type="entry name" value="CSP_DNA-bd"/>
</dbReference>
<accession>A0AAV9D640</accession>
<gene>
    <name evidence="3" type="primary">GRP-2</name>
    <name evidence="3" type="ORF">QJS10_CPB15g00461</name>
</gene>
<dbReference type="PROSITE" id="PS51857">
    <property type="entry name" value="CSD_2"/>
    <property type="match status" value="1"/>
</dbReference>
<dbReference type="Proteomes" id="UP001180020">
    <property type="component" value="Unassembled WGS sequence"/>
</dbReference>
<comment type="caution">
    <text evidence="3">The sequence shown here is derived from an EMBL/GenBank/DDBJ whole genome shotgun (WGS) entry which is preliminary data.</text>
</comment>
<dbReference type="Pfam" id="PF00313">
    <property type="entry name" value="CSD"/>
    <property type="match status" value="1"/>
</dbReference>
<organism evidence="3 4">
    <name type="scientific">Acorus calamus</name>
    <name type="common">Sweet flag</name>
    <dbReference type="NCBI Taxonomy" id="4465"/>
    <lineage>
        <taxon>Eukaryota</taxon>
        <taxon>Viridiplantae</taxon>
        <taxon>Streptophyta</taxon>
        <taxon>Embryophyta</taxon>
        <taxon>Tracheophyta</taxon>
        <taxon>Spermatophyta</taxon>
        <taxon>Magnoliopsida</taxon>
        <taxon>Liliopsida</taxon>
        <taxon>Acoraceae</taxon>
        <taxon>Acorus</taxon>
    </lineage>
</organism>
<feature type="domain" description="CSD" evidence="2">
    <location>
        <begin position="4"/>
        <end position="61"/>
    </location>
</feature>
<sequence>MGDRIKGTVKWFSGQKGFGFITPEDGGEDLRRSNRTATGASPRARPSSSSSRPEVTAEPRP</sequence>
<dbReference type="InterPro" id="IPR012340">
    <property type="entry name" value="NA-bd_OB-fold"/>
</dbReference>
<keyword evidence="4" id="KW-1185">Reference proteome</keyword>
<dbReference type="CDD" id="cd04458">
    <property type="entry name" value="CSP_CDS"/>
    <property type="match status" value="1"/>
</dbReference>
<reference evidence="3" key="2">
    <citation type="submission" date="2023-06" db="EMBL/GenBank/DDBJ databases">
        <authorList>
            <person name="Ma L."/>
            <person name="Liu K.-W."/>
            <person name="Li Z."/>
            <person name="Hsiao Y.-Y."/>
            <person name="Qi Y."/>
            <person name="Fu T."/>
            <person name="Tang G."/>
            <person name="Zhang D."/>
            <person name="Sun W.-H."/>
            <person name="Liu D.-K."/>
            <person name="Li Y."/>
            <person name="Chen G.-Z."/>
            <person name="Liu X.-D."/>
            <person name="Liao X.-Y."/>
            <person name="Jiang Y.-T."/>
            <person name="Yu X."/>
            <person name="Hao Y."/>
            <person name="Huang J."/>
            <person name="Zhao X.-W."/>
            <person name="Ke S."/>
            <person name="Chen Y.-Y."/>
            <person name="Wu W.-L."/>
            <person name="Hsu J.-L."/>
            <person name="Lin Y.-F."/>
            <person name="Huang M.-D."/>
            <person name="Li C.-Y."/>
            <person name="Huang L."/>
            <person name="Wang Z.-W."/>
            <person name="Zhao X."/>
            <person name="Zhong W.-Y."/>
            <person name="Peng D.-H."/>
            <person name="Ahmad S."/>
            <person name="Lan S."/>
            <person name="Zhang J.-S."/>
            <person name="Tsai W.-C."/>
            <person name="Van De Peer Y."/>
            <person name="Liu Z.-J."/>
        </authorList>
    </citation>
    <scope>NUCLEOTIDE SEQUENCE</scope>
    <source>
        <strain evidence="3">CP</strain>
        <tissue evidence="3">Leaves</tissue>
    </source>
</reference>
<evidence type="ECO:0000313" key="3">
    <source>
        <dbReference type="EMBL" id="KAK1296294.1"/>
    </source>
</evidence>
<dbReference type="Gene3D" id="2.40.50.140">
    <property type="entry name" value="Nucleic acid-binding proteins"/>
    <property type="match status" value="1"/>
</dbReference>
<dbReference type="SUPFAM" id="SSF50249">
    <property type="entry name" value="Nucleic acid-binding proteins"/>
    <property type="match status" value="1"/>
</dbReference>
<dbReference type="EMBL" id="JAUJYO010000015">
    <property type="protein sequence ID" value="KAK1296294.1"/>
    <property type="molecule type" value="Genomic_DNA"/>
</dbReference>
<name>A0AAV9D640_ACOCL</name>
<dbReference type="AlphaFoldDB" id="A0AAV9D640"/>
<feature type="region of interest" description="Disordered" evidence="1">
    <location>
        <begin position="15"/>
        <end position="61"/>
    </location>
</feature>
<evidence type="ECO:0000313" key="4">
    <source>
        <dbReference type="Proteomes" id="UP001180020"/>
    </source>
</evidence>
<evidence type="ECO:0000259" key="2">
    <source>
        <dbReference type="PROSITE" id="PS51857"/>
    </source>
</evidence>
<reference evidence="3" key="1">
    <citation type="journal article" date="2023" name="Nat. Commun.">
        <title>Diploid and tetraploid genomes of Acorus and the evolution of monocots.</title>
        <authorList>
            <person name="Ma L."/>
            <person name="Liu K.W."/>
            <person name="Li Z."/>
            <person name="Hsiao Y.Y."/>
            <person name="Qi Y."/>
            <person name="Fu T."/>
            <person name="Tang G.D."/>
            <person name="Zhang D."/>
            <person name="Sun W.H."/>
            <person name="Liu D.K."/>
            <person name="Li Y."/>
            <person name="Chen G.Z."/>
            <person name="Liu X.D."/>
            <person name="Liao X.Y."/>
            <person name="Jiang Y.T."/>
            <person name="Yu X."/>
            <person name="Hao Y."/>
            <person name="Huang J."/>
            <person name="Zhao X.W."/>
            <person name="Ke S."/>
            <person name="Chen Y.Y."/>
            <person name="Wu W.L."/>
            <person name="Hsu J.L."/>
            <person name="Lin Y.F."/>
            <person name="Huang M.D."/>
            <person name="Li C.Y."/>
            <person name="Huang L."/>
            <person name="Wang Z.W."/>
            <person name="Zhao X."/>
            <person name="Zhong W.Y."/>
            <person name="Peng D.H."/>
            <person name="Ahmad S."/>
            <person name="Lan S."/>
            <person name="Zhang J.S."/>
            <person name="Tsai W.C."/>
            <person name="Van de Peer Y."/>
            <person name="Liu Z.J."/>
        </authorList>
    </citation>
    <scope>NUCLEOTIDE SEQUENCE</scope>
    <source>
        <strain evidence="3">CP</strain>
    </source>
</reference>
<protein>
    <submittedName>
        <fullName evidence="3">Glycine-rich protein 2</fullName>
    </submittedName>
</protein>
<feature type="compositionally biased region" description="Low complexity" evidence="1">
    <location>
        <begin position="40"/>
        <end position="53"/>
    </location>
</feature>